<dbReference type="AlphaFoldDB" id="A0A5S9M672"/>
<gene>
    <name evidence="2" type="ORF">BsIDN1_27080</name>
</gene>
<dbReference type="InterPro" id="IPR055398">
    <property type="entry name" value="Rossmann-like_BshC"/>
</dbReference>
<evidence type="ECO:0000313" key="3">
    <source>
        <dbReference type="Proteomes" id="UP000464658"/>
    </source>
</evidence>
<reference evidence="2 3" key="1">
    <citation type="submission" date="2019-12" db="EMBL/GenBank/DDBJ databases">
        <title>Full genome sequence of a Bacillus safensis strain isolated from commercially available natto in Indonesia.</title>
        <authorList>
            <person name="Yoshida M."/>
            <person name="Uomi M."/>
            <person name="Waturangi D."/>
            <person name="Ekaputri J.J."/>
            <person name="Setiamarga D.H.E."/>
        </authorList>
    </citation>
    <scope>NUCLEOTIDE SEQUENCE [LARGE SCALE GENOMIC DNA]</scope>
    <source>
        <strain evidence="2 3">IDN1</strain>
    </source>
</reference>
<evidence type="ECO:0000313" key="2">
    <source>
        <dbReference type="EMBL" id="BBP89090.1"/>
    </source>
</evidence>
<evidence type="ECO:0000259" key="1">
    <source>
        <dbReference type="Pfam" id="PF10079"/>
    </source>
</evidence>
<accession>A0A5S9M672</accession>
<name>A0A5S9M672_BACIA</name>
<sequence>MKLIFVYTSGEKGPVKQKLPLHNVKKKTAAKRTPLHQEKKTEKWLRDVFSTYEESAYTNDLLDQLLRCLRKSQTFTDFFEWIVCDLFEEDGLLLFNSGDLGVKPLERTLFKHIVETNDAVTARFNETQAAMKRAGYQPIIEAGDNQANLFYEYDEERFLIEKKRPVFYIRSGAYVDKRRAFAGN</sequence>
<feature type="domain" description="Bacillithiol biosynthesis BshC N-terminal Rossmann-like" evidence="1">
    <location>
        <begin position="6"/>
        <end position="171"/>
    </location>
</feature>
<dbReference type="Proteomes" id="UP000464658">
    <property type="component" value="Chromosome"/>
</dbReference>
<dbReference type="Pfam" id="PF10079">
    <property type="entry name" value="Rossmann-like_BshC"/>
    <property type="match status" value="1"/>
</dbReference>
<organism evidence="2 3">
    <name type="scientific">Bacillus safensis</name>
    <dbReference type="NCBI Taxonomy" id="561879"/>
    <lineage>
        <taxon>Bacteria</taxon>
        <taxon>Bacillati</taxon>
        <taxon>Bacillota</taxon>
        <taxon>Bacilli</taxon>
        <taxon>Bacillales</taxon>
        <taxon>Bacillaceae</taxon>
        <taxon>Bacillus</taxon>
    </lineage>
</organism>
<proteinExistence type="predicted"/>
<dbReference type="EMBL" id="AP021906">
    <property type="protein sequence ID" value="BBP89090.1"/>
    <property type="molecule type" value="Genomic_DNA"/>
</dbReference>
<protein>
    <recommendedName>
        <fullName evidence="1">Bacillithiol biosynthesis BshC N-terminal Rossmann-like domain-containing protein</fullName>
    </recommendedName>
</protein>